<dbReference type="AlphaFoldDB" id="A0A6A6HTZ2"/>
<organism evidence="2 3">
    <name type="scientific">Trematosphaeria pertusa</name>
    <dbReference type="NCBI Taxonomy" id="390896"/>
    <lineage>
        <taxon>Eukaryota</taxon>
        <taxon>Fungi</taxon>
        <taxon>Dikarya</taxon>
        <taxon>Ascomycota</taxon>
        <taxon>Pezizomycotina</taxon>
        <taxon>Dothideomycetes</taxon>
        <taxon>Pleosporomycetidae</taxon>
        <taxon>Pleosporales</taxon>
        <taxon>Massarineae</taxon>
        <taxon>Trematosphaeriaceae</taxon>
        <taxon>Trematosphaeria</taxon>
    </lineage>
</organism>
<dbReference type="CDD" id="cd00180">
    <property type="entry name" value="PKc"/>
    <property type="match status" value="1"/>
</dbReference>
<dbReference type="Gene3D" id="1.10.510.10">
    <property type="entry name" value="Transferase(Phosphotransferase) domain 1"/>
    <property type="match status" value="1"/>
</dbReference>
<dbReference type="SUPFAM" id="SSF56112">
    <property type="entry name" value="Protein kinase-like (PK-like)"/>
    <property type="match status" value="1"/>
</dbReference>
<evidence type="ECO:0000313" key="3">
    <source>
        <dbReference type="Proteomes" id="UP000800094"/>
    </source>
</evidence>
<dbReference type="GeneID" id="54583805"/>
<dbReference type="GO" id="GO:0004674">
    <property type="term" value="F:protein serine/threonine kinase activity"/>
    <property type="evidence" value="ECO:0007669"/>
    <property type="project" value="TreeGrafter"/>
</dbReference>
<dbReference type="OrthoDB" id="1668230at2759"/>
<dbReference type="PANTHER" id="PTHR44329">
    <property type="entry name" value="SERINE/THREONINE-PROTEIN KINASE TNNI3K-RELATED"/>
    <property type="match status" value="1"/>
</dbReference>
<dbReference type="PANTHER" id="PTHR44329:SF214">
    <property type="entry name" value="PROTEIN KINASE DOMAIN-CONTAINING PROTEIN"/>
    <property type="match status" value="1"/>
</dbReference>
<sequence length="257" mass="28449">MPREMDKGLPGREEFAAEVDNAFAVEEKLLSRLGSHPRIVPFVSISAPRRSSNMARYYGTCTLEGMKNGLLLGEANCGDLQSYIDKHNAKIDDTLRKRWSLQVAQAVAYAHEMGIIHSNLSTTNVLVHQIGQSLDLLLADFGGSRCVELNLYGGLLPDDPFSDPCLTDYESPKVDVFSLGVIIYVIMTGHYPFYNGPAPQNAERFVYGEHVRALFEQGHFPNLSEVTFGGIIAGCCCERRFETAKEVVVALEVEMGR</sequence>
<keyword evidence="2" id="KW-0418">Kinase</keyword>
<accession>A0A6A6HTZ2</accession>
<name>A0A6A6HTZ2_9PLEO</name>
<keyword evidence="3" id="KW-1185">Reference proteome</keyword>
<dbReference type="PROSITE" id="PS50011">
    <property type="entry name" value="PROTEIN_KINASE_DOM"/>
    <property type="match status" value="1"/>
</dbReference>
<evidence type="ECO:0000259" key="1">
    <source>
        <dbReference type="PROSITE" id="PS50011"/>
    </source>
</evidence>
<dbReference type="Pfam" id="PF00069">
    <property type="entry name" value="Pkinase"/>
    <property type="match status" value="1"/>
</dbReference>
<protein>
    <submittedName>
        <fullName evidence="2">Kinase-like protein</fullName>
    </submittedName>
</protein>
<dbReference type="EMBL" id="ML987212">
    <property type="protein sequence ID" value="KAF2241481.1"/>
    <property type="molecule type" value="Genomic_DNA"/>
</dbReference>
<reference evidence="2" key="1">
    <citation type="journal article" date="2020" name="Stud. Mycol.">
        <title>101 Dothideomycetes genomes: a test case for predicting lifestyles and emergence of pathogens.</title>
        <authorList>
            <person name="Haridas S."/>
            <person name="Albert R."/>
            <person name="Binder M."/>
            <person name="Bloem J."/>
            <person name="Labutti K."/>
            <person name="Salamov A."/>
            <person name="Andreopoulos B."/>
            <person name="Baker S."/>
            <person name="Barry K."/>
            <person name="Bills G."/>
            <person name="Bluhm B."/>
            <person name="Cannon C."/>
            <person name="Castanera R."/>
            <person name="Culley D."/>
            <person name="Daum C."/>
            <person name="Ezra D."/>
            <person name="Gonzalez J."/>
            <person name="Henrissat B."/>
            <person name="Kuo A."/>
            <person name="Liang C."/>
            <person name="Lipzen A."/>
            <person name="Lutzoni F."/>
            <person name="Magnuson J."/>
            <person name="Mondo S."/>
            <person name="Nolan M."/>
            <person name="Ohm R."/>
            <person name="Pangilinan J."/>
            <person name="Park H.-J."/>
            <person name="Ramirez L."/>
            <person name="Alfaro M."/>
            <person name="Sun H."/>
            <person name="Tritt A."/>
            <person name="Yoshinaga Y."/>
            <person name="Zwiers L.-H."/>
            <person name="Turgeon B."/>
            <person name="Goodwin S."/>
            <person name="Spatafora J."/>
            <person name="Crous P."/>
            <person name="Grigoriev I."/>
        </authorList>
    </citation>
    <scope>NUCLEOTIDE SEQUENCE</scope>
    <source>
        <strain evidence="2">CBS 122368</strain>
    </source>
</reference>
<dbReference type="Proteomes" id="UP000800094">
    <property type="component" value="Unassembled WGS sequence"/>
</dbReference>
<keyword evidence="2" id="KW-0808">Transferase</keyword>
<dbReference type="InterPro" id="IPR000719">
    <property type="entry name" value="Prot_kinase_dom"/>
</dbReference>
<gene>
    <name evidence="2" type="ORF">BU26DRAFT_525297</name>
</gene>
<dbReference type="GO" id="GO:0005524">
    <property type="term" value="F:ATP binding"/>
    <property type="evidence" value="ECO:0007669"/>
    <property type="project" value="InterPro"/>
</dbReference>
<feature type="domain" description="Protein kinase" evidence="1">
    <location>
        <begin position="1"/>
        <end position="257"/>
    </location>
</feature>
<dbReference type="InterPro" id="IPR051681">
    <property type="entry name" value="Ser/Thr_Kinases-Pseudokinases"/>
</dbReference>
<dbReference type="InterPro" id="IPR011009">
    <property type="entry name" value="Kinase-like_dom_sf"/>
</dbReference>
<dbReference type="RefSeq" id="XP_033676485.1">
    <property type="nucleotide sequence ID" value="XM_033830475.1"/>
</dbReference>
<evidence type="ECO:0000313" key="2">
    <source>
        <dbReference type="EMBL" id="KAF2241481.1"/>
    </source>
</evidence>
<proteinExistence type="predicted"/>